<accession>A0A6A6J8V1</accession>
<reference evidence="3" key="1">
    <citation type="journal article" date="2020" name="Stud. Mycol.">
        <title>101 Dothideomycetes genomes: a test case for predicting lifestyles and emergence of pathogens.</title>
        <authorList>
            <person name="Haridas S."/>
            <person name="Albert R."/>
            <person name="Binder M."/>
            <person name="Bloem J."/>
            <person name="Labutti K."/>
            <person name="Salamov A."/>
            <person name="Andreopoulos B."/>
            <person name="Baker S."/>
            <person name="Barry K."/>
            <person name="Bills G."/>
            <person name="Bluhm B."/>
            <person name="Cannon C."/>
            <person name="Castanera R."/>
            <person name="Culley D."/>
            <person name="Daum C."/>
            <person name="Ezra D."/>
            <person name="Gonzalez J."/>
            <person name="Henrissat B."/>
            <person name="Kuo A."/>
            <person name="Liang C."/>
            <person name="Lipzen A."/>
            <person name="Lutzoni F."/>
            <person name="Magnuson J."/>
            <person name="Mondo S."/>
            <person name="Nolan M."/>
            <person name="Ohm R."/>
            <person name="Pangilinan J."/>
            <person name="Park H.-J."/>
            <person name="Ramirez L."/>
            <person name="Alfaro M."/>
            <person name="Sun H."/>
            <person name="Tritt A."/>
            <person name="Yoshinaga Y."/>
            <person name="Zwiers L.-H."/>
            <person name="Turgeon B."/>
            <person name="Goodwin S."/>
            <person name="Spatafora J."/>
            <person name="Crous P."/>
            <person name="Grigoriev I."/>
        </authorList>
    </citation>
    <scope>NUCLEOTIDE SEQUENCE</scope>
    <source>
        <strain evidence="3">CBS 379.55</strain>
    </source>
</reference>
<evidence type="ECO:0000313" key="3">
    <source>
        <dbReference type="EMBL" id="KAF2272066.1"/>
    </source>
</evidence>
<sequence>MFKPLSTNYTKELTEFMDKCQGLSSITKCDFFKLFFNAWNISFKAETIVKAFKATGIVPLDPNIILQRFNTKQLSRPSTSDSSTSVLSASDWQKVEWLLRQVVSDIYDNQAKKLSQMIHTISVQKSLLQHENKRLKEALINEKKRQQRSKPLLLQTPDKYHGGIMFWSPSKIQDTHLRQHQKELEEMEIQQQKNEAIKLRDEQKKNKAALLEERCHMRNAAKEMKDREKAIKAAAHEEEKLACQAKKQLQNDIKLSQKGNRQRLEPQSAAAPAGVAVDEVVATGAAIPCPQPQSRRERNINLPKRFQ</sequence>
<dbReference type="AlphaFoldDB" id="A0A6A6J8V1"/>
<feature type="region of interest" description="Disordered" evidence="2">
    <location>
        <begin position="288"/>
        <end position="307"/>
    </location>
</feature>
<dbReference type="OrthoDB" id="3795213at2759"/>
<keyword evidence="1" id="KW-0175">Coiled coil</keyword>
<organism evidence="3 4">
    <name type="scientific">Westerdykella ornata</name>
    <dbReference type="NCBI Taxonomy" id="318751"/>
    <lineage>
        <taxon>Eukaryota</taxon>
        <taxon>Fungi</taxon>
        <taxon>Dikarya</taxon>
        <taxon>Ascomycota</taxon>
        <taxon>Pezizomycotina</taxon>
        <taxon>Dothideomycetes</taxon>
        <taxon>Pleosporomycetidae</taxon>
        <taxon>Pleosporales</taxon>
        <taxon>Sporormiaceae</taxon>
        <taxon>Westerdykella</taxon>
    </lineage>
</organism>
<dbReference type="Proteomes" id="UP000800097">
    <property type="component" value="Unassembled WGS sequence"/>
</dbReference>
<evidence type="ECO:0000313" key="4">
    <source>
        <dbReference type="Proteomes" id="UP000800097"/>
    </source>
</evidence>
<proteinExistence type="predicted"/>
<evidence type="ECO:0000256" key="1">
    <source>
        <dbReference type="SAM" id="Coils"/>
    </source>
</evidence>
<dbReference type="RefSeq" id="XP_033649605.1">
    <property type="nucleotide sequence ID" value="XM_033793993.1"/>
</dbReference>
<evidence type="ECO:0000256" key="2">
    <source>
        <dbReference type="SAM" id="MobiDB-lite"/>
    </source>
</evidence>
<dbReference type="EMBL" id="ML986527">
    <property type="protein sequence ID" value="KAF2272066.1"/>
    <property type="molecule type" value="Genomic_DNA"/>
</dbReference>
<keyword evidence="4" id="KW-1185">Reference proteome</keyword>
<name>A0A6A6J8V1_WESOR</name>
<gene>
    <name evidence="3" type="ORF">EI97DRAFT_235650</name>
</gene>
<dbReference type="GeneID" id="54547168"/>
<protein>
    <submittedName>
        <fullName evidence="3">Uncharacterized protein</fullName>
    </submittedName>
</protein>
<feature type="coiled-coil region" evidence="1">
    <location>
        <begin position="177"/>
        <end position="237"/>
    </location>
</feature>